<dbReference type="RefSeq" id="WP_267846264.1">
    <property type="nucleotide sequence ID" value="NZ_JAPMXC010000001.1"/>
</dbReference>
<dbReference type="Pfam" id="PF00486">
    <property type="entry name" value="Trans_reg_C"/>
    <property type="match status" value="1"/>
</dbReference>
<dbReference type="PANTHER" id="PTHR48111:SF50">
    <property type="entry name" value="KDP OPERON TRANSCRIPTIONAL REGULATORY PROTEIN KDPE"/>
    <property type="match status" value="1"/>
</dbReference>
<keyword evidence="2" id="KW-0597">Phosphoprotein</keyword>
<feature type="modified residue" description="4-aspartylphosphate" evidence="2">
    <location>
        <position position="56"/>
    </location>
</feature>
<feature type="domain" description="Response regulatory" evidence="4">
    <location>
        <begin position="7"/>
        <end position="120"/>
    </location>
</feature>
<dbReference type="CDD" id="cd17620">
    <property type="entry name" value="REC_OmpR_KdpE-like"/>
    <property type="match status" value="1"/>
</dbReference>
<evidence type="ECO:0000259" key="4">
    <source>
        <dbReference type="PROSITE" id="PS50110"/>
    </source>
</evidence>
<evidence type="ECO:0000256" key="3">
    <source>
        <dbReference type="PROSITE-ProRule" id="PRU01091"/>
    </source>
</evidence>
<dbReference type="InterPro" id="IPR036388">
    <property type="entry name" value="WH-like_DNA-bd_sf"/>
</dbReference>
<feature type="DNA-binding region" description="OmpR/PhoB-type" evidence="3">
    <location>
        <begin position="131"/>
        <end position="230"/>
    </location>
</feature>
<feature type="domain" description="OmpR/PhoB-type" evidence="5">
    <location>
        <begin position="131"/>
        <end position="230"/>
    </location>
</feature>
<comment type="caution">
    <text evidence="6">The sequence shown here is derived from an EMBL/GenBank/DDBJ whole genome shotgun (WGS) entry which is preliminary data.</text>
</comment>
<keyword evidence="1 3" id="KW-0238">DNA-binding</keyword>
<reference evidence="6" key="1">
    <citation type="submission" date="2022-11" db="EMBL/GenBank/DDBJ databases">
        <title>Robbsia betulipollinis sp. nov., isolated from pollen of birch (Betula pendula).</title>
        <authorList>
            <person name="Shi H."/>
            <person name="Ambika Manirajan B."/>
            <person name="Ratering S."/>
            <person name="Geissler-Plaum R."/>
            <person name="Schnell S."/>
        </authorList>
    </citation>
    <scope>NUCLEOTIDE SEQUENCE</scope>
    <source>
        <strain evidence="6">Bb-Pol-6</strain>
    </source>
</reference>
<dbReference type="InterPro" id="IPR011006">
    <property type="entry name" value="CheY-like_superfamily"/>
</dbReference>
<dbReference type="PANTHER" id="PTHR48111">
    <property type="entry name" value="REGULATOR OF RPOS"/>
    <property type="match status" value="1"/>
</dbReference>
<dbReference type="InterPro" id="IPR001867">
    <property type="entry name" value="OmpR/PhoB-type_DNA-bd"/>
</dbReference>
<evidence type="ECO:0000313" key="6">
    <source>
        <dbReference type="EMBL" id="MCY0386697.1"/>
    </source>
</evidence>
<dbReference type="Pfam" id="PF00072">
    <property type="entry name" value="Response_reg"/>
    <property type="match status" value="1"/>
</dbReference>
<accession>A0ABT3ZJS0</accession>
<dbReference type="PROSITE" id="PS51755">
    <property type="entry name" value="OMPR_PHOB"/>
    <property type="match status" value="1"/>
</dbReference>
<dbReference type="EMBL" id="JAPMXC010000001">
    <property type="protein sequence ID" value="MCY0386697.1"/>
    <property type="molecule type" value="Genomic_DNA"/>
</dbReference>
<evidence type="ECO:0000256" key="1">
    <source>
        <dbReference type="ARBA" id="ARBA00023125"/>
    </source>
</evidence>
<keyword evidence="7" id="KW-1185">Reference proteome</keyword>
<dbReference type="InterPro" id="IPR039420">
    <property type="entry name" value="WalR-like"/>
</dbReference>
<dbReference type="Proteomes" id="UP001082899">
    <property type="component" value="Unassembled WGS sequence"/>
</dbReference>
<dbReference type="SMART" id="SM00448">
    <property type="entry name" value="REC"/>
    <property type="match status" value="1"/>
</dbReference>
<dbReference type="PROSITE" id="PS50110">
    <property type="entry name" value="RESPONSE_REGULATORY"/>
    <property type="match status" value="1"/>
</dbReference>
<dbReference type="Gene3D" id="1.10.10.10">
    <property type="entry name" value="Winged helix-like DNA-binding domain superfamily/Winged helix DNA-binding domain"/>
    <property type="match status" value="1"/>
</dbReference>
<protein>
    <submittedName>
        <fullName evidence="6">Response regulator</fullName>
    </submittedName>
</protein>
<dbReference type="Gene3D" id="6.10.250.690">
    <property type="match status" value="1"/>
</dbReference>
<dbReference type="CDD" id="cd00383">
    <property type="entry name" value="trans_reg_C"/>
    <property type="match status" value="1"/>
</dbReference>
<evidence type="ECO:0000256" key="2">
    <source>
        <dbReference type="PROSITE-ProRule" id="PRU00169"/>
    </source>
</evidence>
<organism evidence="6 7">
    <name type="scientific">Robbsia betulipollinis</name>
    <dbReference type="NCBI Taxonomy" id="2981849"/>
    <lineage>
        <taxon>Bacteria</taxon>
        <taxon>Pseudomonadati</taxon>
        <taxon>Pseudomonadota</taxon>
        <taxon>Betaproteobacteria</taxon>
        <taxon>Burkholderiales</taxon>
        <taxon>Burkholderiaceae</taxon>
        <taxon>Robbsia</taxon>
    </lineage>
</organism>
<evidence type="ECO:0000313" key="7">
    <source>
        <dbReference type="Proteomes" id="UP001082899"/>
    </source>
</evidence>
<name>A0ABT3ZJS0_9BURK</name>
<dbReference type="SMART" id="SM00862">
    <property type="entry name" value="Trans_reg_C"/>
    <property type="match status" value="1"/>
</dbReference>
<proteinExistence type="predicted"/>
<dbReference type="InterPro" id="IPR001789">
    <property type="entry name" value="Sig_transdc_resp-reg_receiver"/>
</dbReference>
<dbReference type="SUPFAM" id="SSF52172">
    <property type="entry name" value="CheY-like"/>
    <property type="match status" value="1"/>
</dbReference>
<evidence type="ECO:0000259" key="5">
    <source>
        <dbReference type="PROSITE" id="PS51755"/>
    </source>
</evidence>
<dbReference type="Gene3D" id="3.40.50.2300">
    <property type="match status" value="1"/>
</dbReference>
<gene>
    <name evidence="6" type="ORF">OVY01_05480</name>
</gene>
<sequence length="232" mass="25784">MTKPSISVVLIEDDKQIRRFVRTELALRDMTVTEATTGREGLQAAATRKPDLLIVDLGLPDIDGLDVIRQIRTWADMPLIVLSARSREAEKVAAFEAGADDYLTKPFGVGELTARIHALLRRRNRVGEAGAQQVRFGEVVLDLAARSVTRAGRHLHLTPVEFRLLTTLVRNAGRVMTHGQLLTQVWGPAHAEDTHYLRVYMGNLRQKLERDPAQPAHLVTETGVGYRLAGVE</sequence>